<dbReference type="Gene3D" id="1.20.1550.10">
    <property type="entry name" value="DsbB-like"/>
    <property type="match status" value="1"/>
</dbReference>
<evidence type="ECO:0000256" key="12">
    <source>
        <dbReference type="ARBA" id="ARBA00023186"/>
    </source>
</evidence>
<reference evidence="16" key="1">
    <citation type="submission" date="2021-09" db="EMBL/GenBank/DDBJ databases">
        <authorList>
            <person name="Wu T."/>
            <person name="Guo S.Z."/>
        </authorList>
    </citation>
    <scope>NUCLEOTIDE SEQUENCE</scope>
    <source>
        <strain evidence="16">RSS-23</strain>
    </source>
</reference>
<gene>
    <name evidence="14" type="primary">dsbB</name>
    <name evidence="16" type="ORF">K7B09_02535</name>
</gene>
<dbReference type="NCBIfam" id="NF003354">
    <property type="entry name" value="PRK04388.1"/>
    <property type="match status" value="1"/>
</dbReference>
<comment type="subcellular location">
    <subcellularLocation>
        <location evidence="1">Cell inner membrane</location>
        <topology evidence="1">Multi-pass membrane protein</topology>
    </subcellularLocation>
    <subcellularLocation>
        <location evidence="14">Cell membrane</location>
        <topology evidence="14">Multi-pass membrane protein</topology>
    </subcellularLocation>
</comment>
<comment type="function">
    <text evidence="14">Required for disulfide bond formation in some periplasmic proteins. Acts by oxidizing the DsbA protein.</text>
</comment>
<dbReference type="EMBL" id="JAIQDJ010000001">
    <property type="protein sequence ID" value="MBZ4185200.1"/>
    <property type="molecule type" value="Genomic_DNA"/>
</dbReference>
<keyword evidence="5" id="KW-0997">Cell inner membrane</keyword>
<evidence type="ECO:0000256" key="9">
    <source>
        <dbReference type="ARBA" id="ARBA00023002"/>
    </source>
</evidence>
<accession>A0ABS7TBH6</accession>
<dbReference type="InterPro" id="IPR023380">
    <property type="entry name" value="DsbB-like_sf"/>
</dbReference>
<dbReference type="InterPro" id="IPR003752">
    <property type="entry name" value="DiS_bond_form_DsbB/BdbC"/>
</dbReference>
<dbReference type="HAMAP" id="MF_00286">
    <property type="entry name" value="DsbB"/>
    <property type="match status" value="1"/>
</dbReference>
<evidence type="ECO:0000256" key="8">
    <source>
        <dbReference type="ARBA" id="ARBA00022989"/>
    </source>
</evidence>
<protein>
    <recommendedName>
        <fullName evidence="14">Disulfide bond formation protein B</fullName>
    </recommendedName>
    <alternativeName>
        <fullName evidence="14">Disulfide oxidoreductase</fullName>
    </alternativeName>
</protein>
<feature type="disulfide bond" description="Redox-active" evidence="14">
    <location>
        <begin position="38"/>
        <end position="41"/>
    </location>
</feature>
<evidence type="ECO:0000256" key="3">
    <source>
        <dbReference type="ARBA" id="ARBA00022448"/>
    </source>
</evidence>
<evidence type="ECO:0000256" key="10">
    <source>
        <dbReference type="ARBA" id="ARBA00023136"/>
    </source>
</evidence>
<dbReference type="PANTHER" id="PTHR36570:SF3">
    <property type="entry name" value="DISULFIDE BOND FORMATION PROTEIN B"/>
    <property type="match status" value="1"/>
</dbReference>
<keyword evidence="11 14" id="KW-1015">Disulfide bond</keyword>
<dbReference type="Proteomes" id="UP001430290">
    <property type="component" value="Unassembled WGS sequence"/>
</dbReference>
<evidence type="ECO:0000256" key="7">
    <source>
        <dbReference type="ARBA" id="ARBA00022982"/>
    </source>
</evidence>
<keyword evidence="17" id="KW-1185">Reference proteome</keyword>
<keyword evidence="9 14" id="KW-0560">Oxidoreductase</keyword>
<evidence type="ECO:0000256" key="6">
    <source>
        <dbReference type="ARBA" id="ARBA00022692"/>
    </source>
</evidence>
<evidence type="ECO:0000256" key="2">
    <source>
        <dbReference type="ARBA" id="ARBA00008823"/>
    </source>
</evidence>
<keyword evidence="8 14" id="KW-1133">Transmembrane helix</keyword>
<keyword evidence="4 14" id="KW-1003">Cell membrane</keyword>
<dbReference type="Pfam" id="PF02600">
    <property type="entry name" value="DsbB"/>
    <property type="match status" value="1"/>
</dbReference>
<keyword evidence="7 14" id="KW-0249">Electron transport</keyword>
<feature type="transmembrane region" description="Helical" evidence="15">
    <location>
        <begin position="42"/>
        <end position="60"/>
    </location>
</feature>
<proteinExistence type="inferred from homology"/>
<dbReference type="InterPro" id="IPR022920">
    <property type="entry name" value="Disulphide_bond_form_DsbB"/>
</dbReference>
<evidence type="ECO:0000313" key="16">
    <source>
        <dbReference type="EMBL" id="MBZ4185200.1"/>
    </source>
</evidence>
<evidence type="ECO:0000256" key="11">
    <source>
        <dbReference type="ARBA" id="ARBA00023157"/>
    </source>
</evidence>
<keyword evidence="3 14" id="KW-0813">Transport</keyword>
<evidence type="ECO:0000256" key="1">
    <source>
        <dbReference type="ARBA" id="ARBA00004429"/>
    </source>
</evidence>
<dbReference type="RefSeq" id="WP_223626425.1">
    <property type="nucleotide sequence ID" value="NZ_JAIQDJ010000001.1"/>
</dbReference>
<comment type="similarity">
    <text evidence="2 14">Belongs to the DsbB family.</text>
</comment>
<sequence length="172" mass="18917">MNPFAWPFRAQFLFGFACCAALLGYALFVQFQLGIQPCPFCIFQRICFVVLGLVFLLGGLHAPRSTAGRKAWGITALLAASVGVGYAGRHSWVQLYPPPMPSCGPGLNFIVEQYSWLGAAKRVLQATGDCSNIDWQFLGLSMPMWALLWFAGLGLGGLYAGFKARHVYLFRK</sequence>
<evidence type="ECO:0000313" key="17">
    <source>
        <dbReference type="Proteomes" id="UP001430290"/>
    </source>
</evidence>
<feature type="transmembrane region" description="Helical" evidence="15">
    <location>
        <begin position="12"/>
        <end position="30"/>
    </location>
</feature>
<evidence type="ECO:0000256" key="13">
    <source>
        <dbReference type="ARBA" id="ARBA00023284"/>
    </source>
</evidence>
<evidence type="ECO:0000256" key="14">
    <source>
        <dbReference type="HAMAP-Rule" id="MF_00286"/>
    </source>
</evidence>
<keyword evidence="13 14" id="KW-0676">Redox-active center</keyword>
<feature type="topological domain" description="Cytoplasmic" evidence="14">
    <location>
        <begin position="164"/>
        <end position="172"/>
    </location>
</feature>
<keyword evidence="6 14" id="KW-0812">Transmembrane</keyword>
<name>A0ABS7TBH6_9GAMM</name>
<feature type="topological domain" description="Cytoplasmic" evidence="14">
    <location>
        <begin position="1"/>
        <end position="11"/>
    </location>
</feature>
<feature type="transmembrane region" description="Helical" evidence="15">
    <location>
        <begin position="144"/>
        <end position="162"/>
    </location>
</feature>
<evidence type="ECO:0000256" key="4">
    <source>
        <dbReference type="ARBA" id="ARBA00022475"/>
    </source>
</evidence>
<dbReference type="InterPro" id="IPR050183">
    <property type="entry name" value="DsbB"/>
</dbReference>
<comment type="caution">
    <text evidence="16">The sequence shown here is derived from an EMBL/GenBank/DDBJ whole genome shotgun (WGS) entry which is preliminary data.</text>
</comment>
<feature type="topological domain" description="Periplasmic" evidence="14">
    <location>
        <begin position="29"/>
        <end position="46"/>
    </location>
</feature>
<evidence type="ECO:0000256" key="5">
    <source>
        <dbReference type="ARBA" id="ARBA00022519"/>
    </source>
</evidence>
<feature type="transmembrane region" description="Helical" evidence="15">
    <location>
        <begin position="72"/>
        <end position="92"/>
    </location>
</feature>
<comment type="caution">
    <text evidence="14">Lacks conserved residue(s) required for the propagation of feature annotation.</text>
</comment>
<dbReference type="SUPFAM" id="SSF158442">
    <property type="entry name" value="DsbB-like"/>
    <property type="match status" value="1"/>
</dbReference>
<organism evidence="16 17">
    <name type="scientific">Thermomonas beijingensis</name>
    <dbReference type="NCBI Taxonomy" id="2872701"/>
    <lineage>
        <taxon>Bacteria</taxon>
        <taxon>Pseudomonadati</taxon>
        <taxon>Pseudomonadota</taxon>
        <taxon>Gammaproteobacteria</taxon>
        <taxon>Lysobacterales</taxon>
        <taxon>Lysobacteraceae</taxon>
        <taxon>Thermomonas</taxon>
    </lineage>
</organism>
<evidence type="ECO:0000256" key="15">
    <source>
        <dbReference type="SAM" id="Phobius"/>
    </source>
</evidence>
<dbReference type="PANTHER" id="PTHR36570">
    <property type="entry name" value="DISULFIDE BOND FORMATION PROTEIN B"/>
    <property type="match status" value="1"/>
</dbReference>
<keyword evidence="12 14" id="KW-0143">Chaperone</keyword>
<keyword evidence="10 14" id="KW-0472">Membrane</keyword>